<keyword evidence="2" id="KW-1185">Reference proteome</keyword>
<dbReference type="EMBL" id="JBIAHM010000002">
    <property type="protein sequence ID" value="MFE9598115.1"/>
    <property type="molecule type" value="Genomic_DNA"/>
</dbReference>
<evidence type="ECO:0000313" key="2">
    <source>
        <dbReference type="Proteomes" id="UP001601303"/>
    </source>
</evidence>
<gene>
    <name evidence="1" type="ORF">ACFYNQ_05980</name>
</gene>
<organism evidence="1 2">
    <name type="scientific">Streptomyces hokutonensis</name>
    <dbReference type="NCBI Taxonomy" id="1306990"/>
    <lineage>
        <taxon>Bacteria</taxon>
        <taxon>Bacillati</taxon>
        <taxon>Actinomycetota</taxon>
        <taxon>Actinomycetes</taxon>
        <taxon>Kitasatosporales</taxon>
        <taxon>Streptomycetaceae</taxon>
        <taxon>Streptomyces</taxon>
    </lineage>
</organism>
<reference evidence="1 2" key="1">
    <citation type="submission" date="2024-10" db="EMBL/GenBank/DDBJ databases">
        <title>The Natural Products Discovery Center: Release of the First 8490 Sequenced Strains for Exploring Actinobacteria Biosynthetic Diversity.</title>
        <authorList>
            <person name="Kalkreuter E."/>
            <person name="Kautsar S.A."/>
            <person name="Yang D."/>
            <person name="Bader C.D."/>
            <person name="Teijaro C.N."/>
            <person name="Fluegel L."/>
            <person name="Davis C.M."/>
            <person name="Simpson J.R."/>
            <person name="Lauterbach L."/>
            <person name="Steele A.D."/>
            <person name="Gui C."/>
            <person name="Meng S."/>
            <person name="Li G."/>
            <person name="Viehrig K."/>
            <person name="Ye F."/>
            <person name="Su P."/>
            <person name="Kiefer A.F."/>
            <person name="Nichols A."/>
            <person name="Cepeda A.J."/>
            <person name="Yan W."/>
            <person name="Fan B."/>
            <person name="Jiang Y."/>
            <person name="Adhikari A."/>
            <person name="Zheng C.-J."/>
            <person name="Schuster L."/>
            <person name="Cowan T.M."/>
            <person name="Smanski M.J."/>
            <person name="Chevrette M.G."/>
            <person name="De Carvalho L.P.S."/>
            <person name="Shen B."/>
        </authorList>
    </citation>
    <scope>NUCLEOTIDE SEQUENCE [LARGE SCALE GENOMIC DNA]</scope>
    <source>
        <strain evidence="1 2">NPDC006488</strain>
    </source>
</reference>
<sequence>MLALIVTAGQRGDSPQFAPPAVVDANTPSTRFDELAVRYQATVQIAAINDWLSPRLSNRP</sequence>
<protein>
    <submittedName>
        <fullName evidence="1">Uncharacterized protein</fullName>
    </submittedName>
</protein>
<comment type="caution">
    <text evidence="1">The sequence shown here is derived from an EMBL/GenBank/DDBJ whole genome shotgun (WGS) entry which is preliminary data.</text>
</comment>
<accession>A0ABW6LZW7</accession>
<dbReference type="Proteomes" id="UP001601303">
    <property type="component" value="Unassembled WGS sequence"/>
</dbReference>
<dbReference type="RefSeq" id="WP_388103250.1">
    <property type="nucleotide sequence ID" value="NZ_JBIAHM010000002.1"/>
</dbReference>
<evidence type="ECO:0000313" key="1">
    <source>
        <dbReference type="EMBL" id="MFE9598115.1"/>
    </source>
</evidence>
<name>A0ABW6LZW7_9ACTN</name>
<proteinExistence type="predicted"/>